<sequence length="95" mass="10120">MAAHRAAAPEKQIAPAVRAAIERQDRDLASHREPEAAFRAVLARQDQDAGQTGPGRGSDAYLRARQQAARDRAARNLPTITTAPAAAQAPLRDTA</sequence>
<feature type="compositionally biased region" description="Low complexity" evidence="1">
    <location>
        <begin position="78"/>
        <end position="95"/>
    </location>
</feature>
<reference evidence="3" key="1">
    <citation type="journal article" date="2019" name="Int. J. Syst. Evol. Microbiol.">
        <title>The Global Catalogue of Microorganisms (GCM) 10K type strain sequencing project: providing services to taxonomists for standard genome sequencing and annotation.</title>
        <authorList>
            <consortium name="The Broad Institute Genomics Platform"/>
            <consortium name="The Broad Institute Genome Sequencing Center for Infectious Disease"/>
            <person name="Wu L."/>
            <person name="Ma J."/>
        </authorList>
    </citation>
    <scope>NUCLEOTIDE SEQUENCE [LARGE SCALE GENOMIC DNA]</scope>
    <source>
        <strain evidence="3">JCM 17986</strain>
    </source>
</reference>
<evidence type="ECO:0000313" key="2">
    <source>
        <dbReference type="EMBL" id="GAA4989832.1"/>
    </source>
</evidence>
<dbReference type="RefSeq" id="WP_345679964.1">
    <property type="nucleotide sequence ID" value="NZ_BAABHS010000038.1"/>
</dbReference>
<dbReference type="EMBL" id="BAABHS010000038">
    <property type="protein sequence ID" value="GAA4989832.1"/>
    <property type="molecule type" value="Genomic_DNA"/>
</dbReference>
<organism evidence="2 3">
    <name type="scientific">Yinghuangia aomiensis</name>
    <dbReference type="NCBI Taxonomy" id="676205"/>
    <lineage>
        <taxon>Bacteria</taxon>
        <taxon>Bacillati</taxon>
        <taxon>Actinomycetota</taxon>
        <taxon>Actinomycetes</taxon>
        <taxon>Kitasatosporales</taxon>
        <taxon>Streptomycetaceae</taxon>
        <taxon>Yinghuangia</taxon>
    </lineage>
</organism>
<accession>A0ABP9I6X6</accession>
<gene>
    <name evidence="2" type="ORF">GCM10023205_71290</name>
</gene>
<keyword evidence="3" id="KW-1185">Reference proteome</keyword>
<proteinExistence type="predicted"/>
<protein>
    <submittedName>
        <fullName evidence="2">Uncharacterized protein</fullName>
    </submittedName>
</protein>
<evidence type="ECO:0000313" key="3">
    <source>
        <dbReference type="Proteomes" id="UP001500466"/>
    </source>
</evidence>
<feature type="region of interest" description="Disordered" evidence="1">
    <location>
        <begin position="43"/>
        <end position="95"/>
    </location>
</feature>
<name>A0ABP9I6X6_9ACTN</name>
<dbReference type="Proteomes" id="UP001500466">
    <property type="component" value="Unassembled WGS sequence"/>
</dbReference>
<evidence type="ECO:0000256" key="1">
    <source>
        <dbReference type="SAM" id="MobiDB-lite"/>
    </source>
</evidence>
<comment type="caution">
    <text evidence="2">The sequence shown here is derived from an EMBL/GenBank/DDBJ whole genome shotgun (WGS) entry which is preliminary data.</text>
</comment>